<evidence type="ECO:0000256" key="1">
    <source>
        <dbReference type="SAM" id="SignalP"/>
    </source>
</evidence>
<dbReference type="Proteomes" id="UP001215503">
    <property type="component" value="Unassembled WGS sequence"/>
</dbReference>
<evidence type="ECO:0000313" key="2">
    <source>
        <dbReference type="EMBL" id="MDF2094394.1"/>
    </source>
</evidence>
<accession>A0ABT5YHN2</accession>
<dbReference type="RefSeq" id="WP_275818862.1">
    <property type="nucleotide sequence ID" value="NZ_JARHUD010000001.1"/>
</dbReference>
<evidence type="ECO:0000313" key="3">
    <source>
        <dbReference type="Proteomes" id="UP001215503"/>
    </source>
</evidence>
<dbReference type="InterPro" id="IPR019225">
    <property type="entry name" value="DUF2155"/>
</dbReference>
<name>A0ABT5YHN2_9PROT</name>
<dbReference type="EMBL" id="JARHUD010000001">
    <property type="protein sequence ID" value="MDF2094394.1"/>
    <property type="molecule type" value="Genomic_DNA"/>
</dbReference>
<reference evidence="2 3" key="1">
    <citation type="submission" date="2023-03" db="EMBL/GenBank/DDBJ databases">
        <title>Fodinicurvata sp. CAU 1616 isolated from sea sendiment.</title>
        <authorList>
            <person name="Kim W."/>
        </authorList>
    </citation>
    <scope>NUCLEOTIDE SEQUENCE [LARGE SCALE GENOMIC DNA]</scope>
    <source>
        <strain evidence="2 3">CAU 1616</strain>
    </source>
</reference>
<protein>
    <submittedName>
        <fullName evidence="2">DUF2155 domain-containing protein</fullName>
    </submittedName>
</protein>
<keyword evidence="1" id="KW-0732">Signal</keyword>
<feature type="chain" id="PRO_5047373380" evidence="1">
    <location>
        <begin position="30"/>
        <end position="137"/>
    </location>
</feature>
<proteinExistence type="predicted"/>
<keyword evidence="3" id="KW-1185">Reference proteome</keyword>
<comment type="caution">
    <text evidence="2">The sequence shown here is derived from an EMBL/GenBank/DDBJ whole genome shotgun (WGS) entry which is preliminary data.</text>
</comment>
<feature type="signal peptide" evidence="1">
    <location>
        <begin position="1"/>
        <end position="29"/>
    </location>
</feature>
<dbReference type="Pfam" id="PF09923">
    <property type="entry name" value="DUF2155"/>
    <property type="match status" value="1"/>
</dbReference>
<organism evidence="2 3">
    <name type="scientific">Aquibaculum arenosum</name>
    <dbReference type="NCBI Taxonomy" id="3032591"/>
    <lineage>
        <taxon>Bacteria</taxon>
        <taxon>Pseudomonadati</taxon>
        <taxon>Pseudomonadota</taxon>
        <taxon>Alphaproteobacteria</taxon>
        <taxon>Rhodospirillales</taxon>
        <taxon>Rhodovibrionaceae</taxon>
        <taxon>Aquibaculum</taxon>
    </lineage>
</organism>
<gene>
    <name evidence="2" type="ORF">P2G67_00220</name>
</gene>
<sequence>MVPGSRLIATGLFVLSVAVAAGATSSALAQERSPGAPHGTAVMQGLDKVTARISSFELKLNEPNDFGSLRLVLHACWKTPPEEPPESAAFLEIREVDPDGPDRRVFNGWMYASSPAINPLEHGVYDVWVLDCEEPLS</sequence>